<comment type="caution">
    <text evidence="1">The sequence shown here is derived from an EMBL/GenBank/DDBJ whole genome shotgun (WGS) entry which is preliminary data.</text>
</comment>
<dbReference type="Proteomes" id="UP000593564">
    <property type="component" value="Unassembled WGS sequence"/>
</dbReference>
<reference evidence="2" key="1">
    <citation type="journal article" date="2020" name="Nat. Commun.">
        <title>Genome assembly of wild tea tree DASZ reveals pedigree and selection history of tea varieties.</title>
        <authorList>
            <person name="Zhang W."/>
            <person name="Zhang Y."/>
            <person name="Qiu H."/>
            <person name="Guo Y."/>
            <person name="Wan H."/>
            <person name="Zhang X."/>
            <person name="Scossa F."/>
            <person name="Alseekh S."/>
            <person name="Zhang Q."/>
            <person name="Wang P."/>
            <person name="Xu L."/>
            <person name="Schmidt M.H."/>
            <person name="Jia X."/>
            <person name="Li D."/>
            <person name="Zhu A."/>
            <person name="Guo F."/>
            <person name="Chen W."/>
            <person name="Ni D."/>
            <person name="Usadel B."/>
            <person name="Fernie A.R."/>
            <person name="Wen W."/>
        </authorList>
    </citation>
    <scope>NUCLEOTIDE SEQUENCE [LARGE SCALE GENOMIC DNA]</scope>
    <source>
        <strain evidence="2">cv. G240</strain>
    </source>
</reference>
<keyword evidence="2" id="KW-1185">Reference proteome</keyword>
<gene>
    <name evidence="1" type="ORF">HYC85_002468</name>
</gene>
<name>A0A7J7I8L2_CAMSI</name>
<organism evidence="1 2">
    <name type="scientific">Camellia sinensis</name>
    <name type="common">Tea plant</name>
    <name type="synonym">Thea sinensis</name>
    <dbReference type="NCBI Taxonomy" id="4442"/>
    <lineage>
        <taxon>Eukaryota</taxon>
        <taxon>Viridiplantae</taxon>
        <taxon>Streptophyta</taxon>
        <taxon>Embryophyta</taxon>
        <taxon>Tracheophyta</taxon>
        <taxon>Spermatophyta</taxon>
        <taxon>Magnoliopsida</taxon>
        <taxon>eudicotyledons</taxon>
        <taxon>Gunneridae</taxon>
        <taxon>Pentapetalae</taxon>
        <taxon>asterids</taxon>
        <taxon>Ericales</taxon>
        <taxon>Theaceae</taxon>
        <taxon>Camellia</taxon>
    </lineage>
</organism>
<protein>
    <submittedName>
        <fullName evidence="1">Uncharacterized protein</fullName>
    </submittedName>
</protein>
<evidence type="ECO:0000313" key="2">
    <source>
        <dbReference type="Proteomes" id="UP000593564"/>
    </source>
</evidence>
<dbReference type="AlphaFoldDB" id="A0A7J7I8L2"/>
<evidence type="ECO:0000313" key="1">
    <source>
        <dbReference type="EMBL" id="KAF5961259.1"/>
    </source>
</evidence>
<sequence length="64" mass="7523">MFFLFQVVEKIKVRDVTAMVEVSGQILQGKRRHSCQTKDNDIWSSKNVSLRQILLEKISWTRLS</sequence>
<dbReference type="EMBL" id="JACBKZ010000001">
    <property type="protein sequence ID" value="KAF5961259.1"/>
    <property type="molecule type" value="Genomic_DNA"/>
</dbReference>
<accession>A0A7J7I8L2</accession>
<reference evidence="1 2" key="2">
    <citation type="submission" date="2020-07" db="EMBL/GenBank/DDBJ databases">
        <title>Genome assembly of wild tea tree DASZ reveals pedigree and selection history of tea varieties.</title>
        <authorList>
            <person name="Zhang W."/>
        </authorList>
    </citation>
    <scope>NUCLEOTIDE SEQUENCE [LARGE SCALE GENOMIC DNA]</scope>
    <source>
        <strain evidence="2">cv. G240</strain>
        <tissue evidence="1">Leaf</tissue>
    </source>
</reference>
<proteinExistence type="predicted"/>